<keyword evidence="9" id="KW-1185">Reference proteome</keyword>
<dbReference type="PANTHER" id="PTHR44936">
    <property type="entry name" value="SENSOR PROTEIN CREC"/>
    <property type="match status" value="1"/>
</dbReference>
<evidence type="ECO:0000313" key="9">
    <source>
        <dbReference type="Proteomes" id="UP000192801"/>
    </source>
</evidence>
<dbReference type="PROSITE" id="PS50109">
    <property type="entry name" value="HIS_KIN"/>
    <property type="match status" value="1"/>
</dbReference>
<evidence type="ECO:0000256" key="3">
    <source>
        <dbReference type="ARBA" id="ARBA00022679"/>
    </source>
</evidence>
<feature type="domain" description="Histidine kinase" evidence="7">
    <location>
        <begin position="1"/>
        <end position="113"/>
    </location>
</feature>
<keyword evidence="4" id="KW-0547">Nucleotide-binding</keyword>
<evidence type="ECO:0000256" key="6">
    <source>
        <dbReference type="ARBA" id="ARBA00022840"/>
    </source>
</evidence>
<dbReference type="EC" id="2.7.13.3" evidence="2"/>
<evidence type="ECO:0000259" key="7">
    <source>
        <dbReference type="PROSITE" id="PS50109"/>
    </source>
</evidence>
<keyword evidence="5" id="KW-0418">Kinase</keyword>
<reference evidence="8 9" key="1">
    <citation type="submission" date="2016-12" db="EMBL/GenBank/DDBJ databases">
        <title>The new phylogeny of genus Mycobacterium.</title>
        <authorList>
            <person name="Tortoli E."/>
            <person name="Trovato A."/>
            <person name="Cirillo D.M."/>
        </authorList>
    </citation>
    <scope>NUCLEOTIDE SEQUENCE [LARGE SCALE GENOMIC DNA]</scope>
    <source>
        <strain evidence="8 9">DSM 45130</strain>
    </source>
</reference>
<dbReference type="InterPro" id="IPR036890">
    <property type="entry name" value="HATPase_C_sf"/>
</dbReference>
<evidence type="ECO:0000313" key="8">
    <source>
        <dbReference type="EMBL" id="ORA67693.1"/>
    </source>
</evidence>
<dbReference type="GO" id="GO:0004673">
    <property type="term" value="F:protein histidine kinase activity"/>
    <property type="evidence" value="ECO:0007669"/>
    <property type="project" value="UniProtKB-EC"/>
</dbReference>
<gene>
    <name evidence="8" type="ORF">BST26_15405</name>
</gene>
<dbReference type="AlphaFoldDB" id="A0A1X0D5P4"/>
<comment type="catalytic activity">
    <reaction evidence="1">
        <text>ATP + protein L-histidine = ADP + protein N-phospho-L-histidine.</text>
        <dbReference type="EC" id="2.7.13.3"/>
    </reaction>
</comment>
<evidence type="ECO:0000256" key="4">
    <source>
        <dbReference type="ARBA" id="ARBA00022741"/>
    </source>
</evidence>
<organism evidence="8 9">
    <name type="scientific">Mycolicibacterium insubricum</name>
    <dbReference type="NCBI Taxonomy" id="444597"/>
    <lineage>
        <taxon>Bacteria</taxon>
        <taxon>Bacillati</taxon>
        <taxon>Actinomycetota</taxon>
        <taxon>Actinomycetes</taxon>
        <taxon>Mycobacteriales</taxon>
        <taxon>Mycobacteriaceae</taxon>
        <taxon>Mycolicibacterium</taxon>
    </lineage>
</organism>
<evidence type="ECO:0000256" key="1">
    <source>
        <dbReference type="ARBA" id="ARBA00000085"/>
    </source>
</evidence>
<evidence type="ECO:0000256" key="2">
    <source>
        <dbReference type="ARBA" id="ARBA00012438"/>
    </source>
</evidence>
<evidence type="ECO:0000256" key="5">
    <source>
        <dbReference type="ARBA" id="ARBA00022777"/>
    </source>
</evidence>
<sequence>MVVGGDPDLLKLALGNALRNAVEASETTQTKVVVNCGATSQDAWVAVLDDGVGLPEASDRVWEPGITKKSKQKHFGWGLPIAQRAVHSFGGSIRLQPREHGGTVCEIRWSLHPKEVTTA</sequence>
<dbReference type="Pfam" id="PF02518">
    <property type="entry name" value="HATPase_c"/>
    <property type="match status" value="1"/>
</dbReference>
<dbReference type="EMBL" id="MVHS01000041">
    <property type="protein sequence ID" value="ORA67693.1"/>
    <property type="molecule type" value="Genomic_DNA"/>
</dbReference>
<name>A0A1X0D5P4_9MYCO</name>
<accession>A0A1X0D5P4</accession>
<proteinExistence type="predicted"/>
<dbReference type="SMART" id="SM00387">
    <property type="entry name" value="HATPase_c"/>
    <property type="match status" value="1"/>
</dbReference>
<protein>
    <recommendedName>
        <fullName evidence="2">histidine kinase</fullName>
        <ecNumber evidence="2">2.7.13.3</ecNumber>
    </recommendedName>
</protein>
<dbReference type="GO" id="GO:0005524">
    <property type="term" value="F:ATP binding"/>
    <property type="evidence" value="ECO:0007669"/>
    <property type="project" value="UniProtKB-KW"/>
</dbReference>
<keyword evidence="6" id="KW-0067">ATP-binding</keyword>
<dbReference type="InterPro" id="IPR050980">
    <property type="entry name" value="2C_sensor_his_kinase"/>
</dbReference>
<keyword evidence="3" id="KW-0808">Transferase</keyword>
<dbReference type="SUPFAM" id="SSF55874">
    <property type="entry name" value="ATPase domain of HSP90 chaperone/DNA topoisomerase II/histidine kinase"/>
    <property type="match status" value="1"/>
</dbReference>
<comment type="caution">
    <text evidence="8">The sequence shown here is derived from an EMBL/GenBank/DDBJ whole genome shotgun (WGS) entry which is preliminary data.</text>
</comment>
<dbReference type="PANTHER" id="PTHR44936:SF10">
    <property type="entry name" value="SENSOR PROTEIN RSTB"/>
    <property type="match status" value="1"/>
</dbReference>
<dbReference type="InterPro" id="IPR005467">
    <property type="entry name" value="His_kinase_dom"/>
</dbReference>
<dbReference type="Gene3D" id="3.30.565.10">
    <property type="entry name" value="Histidine kinase-like ATPase, C-terminal domain"/>
    <property type="match status" value="1"/>
</dbReference>
<dbReference type="Proteomes" id="UP000192801">
    <property type="component" value="Unassembled WGS sequence"/>
</dbReference>
<dbReference type="InterPro" id="IPR003594">
    <property type="entry name" value="HATPase_dom"/>
</dbReference>
<dbReference type="STRING" id="444597.BST26_15405"/>